<evidence type="ECO:0000313" key="1">
    <source>
        <dbReference type="EMBL" id="OGL88744.1"/>
    </source>
</evidence>
<dbReference type="AlphaFoldDB" id="A0A1F7VFG5"/>
<protein>
    <submittedName>
        <fullName evidence="1">Uncharacterized protein</fullName>
    </submittedName>
</protein>
<organism evidence="1 2">
    <name type="scientific">Candidatus Uhrbacteria bacterium RIFCSPLOWO2_02_FULL_51_9</name>
    <dbReference type="NCBI Taxonomy" id="1802410"/>
    <lineage>
        <taxon>Bacteria</taxon>
        <taxon>Candidatus Uhriibacteriota</taxon>
    </lineage>
</organism>
<sequence>MEKNLRTTKLAYCVVVGIVLSSLLFPPAVEAKLAQQPRPDVFGGGSIQLLYRVLDAHPEVEKSVDVPAEQIFLAKGSGSAVYLIRGHVENKIIVGERHVFLSQQLYNTWFPDFKEVRLFRDEAIANTVTHGAMLPAPGTLVKQPSDARVFVTTLGRLLRPLENETVAAQMFGARWNQQIFDLDEFAFLQYQVGPAVNTATRLTELDVPPLPTDSERLRVARFEVAARVNRLLDQHLRDLYRQILAKRYLDILITWKRETGSFPPTPHPTDPGARAVRLGAVLDDGTVAALTEHKEFVGAIQYVPEASCGKKTCLAFVPDAQEAPCGVGASPYIYTSDGKTFALDFCVESPDIITLPEVALEIHQRDMPVLKAGWYRFTEAGLKEL</sequence>
<gene>
    <name evidence="1" type="ORF">A3H75_02835</name>
</gene>
<dbReference type="Proteomes" id="UP000176678">
    <property type="component" value="Unassembled WGS sequence"/>
</dbReference>
<name>A0A1F7VFG5_9BACT</name>
<dbReference type="STRING" id="1802410.A3H75_02835"/>
<comment type="caution">
    <text evidence="1">The sequence shown here is derived from an EMBL/GenBank/DDBJ whole genome shotgun (WGS) entry which is preliminary data.</text>
</comment>
<proteinExistence type="predicted"/>
<dbReference type="EMBL" id="MGES01000029">
    <property type="protein sequence ID" value="OGL88744.1"/>
    <property type="molecule type" value="Genomic_DNA"/>
</dbReference>
<evidence type="ECO:0000313" key="2">
    <source>
        <dbReference type="Proteomes" id="UP000176678"/>
    </source>
</evidence>
<reference evidence="1 2" key="1">
    <citation type="journal article" date="2016" name="Nat. Commun.">
        <title>Thousands of microbial genomes shed light on interconnected biogeochemical processes in an aquifer system.</title>
        <authorList>
            <person name="Anantharaman K."/>
            <person name="Brown C.T."/>
            <person name="Hug L.A."/>
            <person name="Sharon I."/>
            <person name="Castelle C.J."/>
            <person name="Probst A.J."/>
            <person name="Thomas B.C."/>
            <person name="Singh A."/>
            <person name="Wilkins M.J."/>
            <person name="Karaoz U."/>
            <person name="Brodie E.L."/>
            <person name="Williams K.H."/>
            <person name="Hubbard S.S."/>
            <person name="Banfield J.F."/>
        </authorList>
    </citation>
    <scope>NUCLEOTIDE SEQUENCE [LARGE SCALE GENOMIC DNA]</scope>
</reference>
<accession>A0A1F7VFG5</accession>